<evidence type="ECO:0000313" key="3">
    <source>
        <dbReference type="Proteomes" id="UP000503448"/>
    </source>
</evidence>
<dbReference type="PROSITE" id="PS50181">
    <property type="entry name" value="FBOX"/>
    <property type="match status" value="1"/>
</dbReference>
<accession>A0A346TQ47</accession>
<sequence length="323" mass="37901">MINTIYTMISINTIIMLLNLLIEKIYNLFGGTKSSSLSSMDLEALPQEIYDKICGYLDLKDYMNLLEATKRVAYGPEIMISEQDFNVEYPEFMEQHDYETSRLTFEFKAVIVWPALCPKCNNNRLISSNCIFCASDCLNQIQQTYREYNDGMIGCTAYGQMDGRFCFGGAILIKALSESLDSTPCNILGPFLNSMEYNEKPSYKYMTSSLDQIIRKCICRVIKKYKWWKSKYYRSNYVLRDFIVENSNNKWTFKIHLYAYKRRSIKMDDLPNKLCKLFDRKNCGAWPKFILPNEVCVSFVRRKELNFRKYTCFIISQISVHDL</sequence>
<name>A0A346TQ47_9ABAC</name>
<feature type="domain" description="F-box" evidence="1">
    <location>
        <begin position="39"/>
        <end position="88"/>
    </location>
</feature>
<dbReference type="RefSeq" id="YP_010087113.1">
    <property type="nucleotide sequence ID" value="NC_055502.1"/>
</dbReference>
<protein>
    <submittedName>
        <fullName evidence="2">ORF112</fullName>
    </submittedName>
</protein>
<evidence type="ECO:0000259" key="1">
    <source>
        <dbReference type="PROSITE" id="PS50181"/>
    </source>
</evidence>
<dbReference type="EMBL" id="MH320559">
    <property type="protein sequence ID" value="AXU41707.1"/>
    <property type="molecule type" value="Genomic_DNA"/>
</dbReference>
<dbReference type="InterPro" id="IPR001810">
    <property type="entry name" value="F-box_dom"/>
</dbReference>
<evidence type="ECO:0000313" key="2">
    <source>
        <dbReference type="EMBL" id="AXU41707.1"/>
    </source>
</evidence>
<dbReference type="KEGG" id="vg:65102360"/>
<dbReference type="Proteomes" id="UP000503448">
    <property type="component" value="Segment"/>
</dbReference>
<keyword evidence="3" id="KW-1185">Reference proteome</keyword>
<proteinExistence type="predicted"/>
<dbReference type="GeneID" id="65102360"/>
<reference evidence="2 3" key="1">
    <citation type="submission" date="2018-05" db="EMBL/GenBank/DDBJ databases">
        <title>The complete genome sequence of an alphabaculovirus isolated from the southern armyworm, Spodoptera eridania.</title>
        <authorList>
            <person name="Harrison R.L."/>
            <person name="Rowley D.L."/>
        </authorList>
    </citation>
    <scope>NUCLEOTIDE SEQUENCE [LARGE SCALE GENOMIC DNA]</scope>
    <source>
        <strain evidence="2">251</strain>
    </source>
</reference>
<organism evidence="2 3">
    <name type="scientific">Spodoptera eridania nucleopolyhedrovirus</name>
    <dbReference type="NCBI Taxonomy" id="2315721"/>
    <lineage>
        <taxon>Viruses</taxon>
        <taxon>Viruses incertae sedis</taxon>
        <taxon>Naldaviricetes</taxon>
        <taxon>Lefavirales</taxon>
        <taxon>Baculoviridae</taxon>
        <taxon>Alphabaculovirus</taxon>
        <taxon>Alphabaculovirus speridaniae</taxon>
    </lineage>
</organism>